<keyword evidence="3" id="KW-0804">Transcription</keyword>
<dbReference type="AlphaFoldDB" id="A0A2W1JKU4"/>
<evidence type="ECO:0000313" key="7">
    <source>
        <dbReference type="Proteomes" id="UP000248857"/>
    </source>
</evidence>
<evidence type="ECO:0000313" key="6">
    <source>
        <dbReference type="EMBL" id="PZD71552.1"/>
    </source>
</evidence>
<comment type="caution">
    <text evidence="6">The sequence shown here is derived from an EMBL/GenBank/DDBJ whole genome shotgun (WGS) entry which is preliminary data.</text>
</comment>
<dbReference type="InterPro" id="IPR036271">
    <property type="entry name" value="Tet_transcr_reg_TetR-rel_C_sf"/>
</dbReference>
<dbReference type="SUPFAM" id="SSF48498">
    <property type="entry name" value="Tetracyclin repressor-like, C-terminal domain"/>
    <property type="match status" value="1"/>
</dbReference>
<dbReference type="GO" id="GO:0003677">
    <property type="term" value="F:DNA binding"/>
    <property type="evidence" value="ECO:0007669"/>
    <property type="project" value="UniProtKB-UniRule"/>
</dbReference>
<dbReference type="RefSeq" id="WP_110987969.1">
    <property type="nucleotide sequence ID" value="NZ_CAWNWM010000016.1"/>
</dbReference>
<sequence>MSKGQITKARILHQAAELFNQQGYAGSSMSDVMDVTGLKKGGIYNHFKTKDELSLAAFDYAIATLAQHHRAVLRQHHHAADRLLGIMAVFSSFIDHPPVAGGCPLMNTAIEADDAHPALKARAQQAMTNLRKLLCHIVDTGIAKGELQPAVDSDVFATILISTIEGAIMISKLYDDPVHLERAIAHLTDYIDEYLRI</sequence>
<dbReference type="Pfam" id="PF00440">
    <property type="entry name" value="TetR_N"/>
    <property type="match status" value="1"/>
</dbReference>
<dbReference type="PRINTS" id="PR00455">
    <property type="entry name" value="HTHTETR"/>
</dbReference>
<keyword evidence="2 4" id="KW-0238">DNA-binding</keyword>
<dbReference type="EMBL" id="PQWO01000016">
    <property type="protein sequence ID" value="PZD71552.1"/>
    <property type="molecule type" value="Genomic_DNA"/>
</dbReference>
<evidence type="ECO:0000256" key="1">
    <source>
        <dbReference type="ARBA" id="ARBA00023015"/>
    </source>
</evidence>
<evidence type="ECO:0000256" key="2">
    <source>
        <dbReference type="ARBA" id="ARBA00023125"/>
    </source>
</evidence>
<name>A0A2W1JKU4_9CYAN</name>
<keyword evidence="7" id="KW-1185">Reference proteome</keyword>
<dbReference type="Proteomes" id="UP000248857">
    <property type="component" value="Unassembled WGS sequence"/>
</dbReference>
<dbReference type="PANTHER" id="PTHR47506">
    <property type="entry name" value="TRANSCRIPTIONAL REGULATORY PROTEIN"/>
    <property type="match status" value="1"/>
</dbReference>
<keyword evidence="1" id="KW-0805">Transcription regulation</keyword>
<dbReference type="Gene3D" id="1.10.357.10">
    <property type="entry name" value="Tetracycline Repressor, domain 2"/>
    <property type="match status" value="1"/>
</dbReference>
<dbReference type="OrthoDB" id="116240at2"/>
<dbReference type="InterPro" id="IPR001647">
    <property type="entry name" value="HTH_TetR"/>
</dbReference>
<feature type="domain" description="HTH tetR-type" evidence="5">
    <location>
        <begin position="5"/>
        <end position="65"/>
    </location>
</feature>
<evidence type="ECO:0000259" key="5">
    <source>
        <dbReference type="PROSITE" id="PS50977"/>
    </source>
</evidence>
<feature type="DNA-binding region" description="H-T-H motif" evidence="4">
    <location>
        <begin position="28"/>
        <end position="47"/>
    </location>
</feature>
<gene>
    <name evidence="6" type="primary">comR_3</name>
    <name evidence="6" type="ORF">C1752_06172</name>
</gene>
<dbReference type="PROSITE" id="PS50977">
    <property type="entry name" value="HTH_TETR_2"/>
    <property type="match status" value="1"/>
</dbReference>
<accession>A0A2W1JKU4</accession>
<dbReference type="Pfam" id="PF16925">
    <property type="entry name" value="TetR_C_13"/>
    <property type="match status" value="1"/>
</dbReference>
<dbReference type="InterPro" id="IPR011075">
    <property type="entry name" value="TetR_C"/>
</dbReference>
<evidence type="ECO:0000256" key="4">
    <source>
        <dbReference type="PROSITE-ProRule" id="PRU00335"/>
    </source>
</evidence>
<dbReference type="SUPFAM" id="SSF46689">
    <property type="entry name" value="Homeodomain-like"/>
    <property type="match status" value="1"/>
</dbReference>
<organism evidence="6 7">
    <name type="scientific">Acaryochloris thomasi RCC1774</name>
    <dbReference type="NCBI Taxonomy" id="1764569"/>
    <lineage>
        <taxon>Bacteria</taxon>
        <taxon>Bacillati</taxon>
        <taxon>Cyanobacteriota</taxon>
        <taxon>Cyanophyceae</taxon>
        <taxon>Acaryochloridales</taxon>
        <taxon>Acaryochloridaceae</taxon>
        <taxon>Acaryochloris</taxon>
        <taxon>Acaryochloris thomasi</taxon>
    </lineage>
</organism>
<evidence type="ECO:0000256" key="3">
    <source>
        <dbReference type="ARBA" id="ARBA00023163"/>
    </source>
</evidence>
<dbReference type="InterPro" id="IPR009057">
    <property type="entry name" value="Homeodomain-like_sf"/>
</dbReference>
<protein>
    <submittedName>
        <fullName evidence="6">HTH-type transcriptional repressor ComR</fullName>
    </submittedName>
</protein>
<dbReference type="PANTHER" id="PTHR47506:SF3">
    <property type="entry name" value="HTH-TYPE TRANSCRIPTIONAL REGULATOR LMRA"/>
    <property type="match status" value="1"/>
</dbReference>
<reference evidence="6 7" key="1">
    <citation type="journal article" date="2018" name="Sci. Rep.">
        <title>A novel species of the marine cyanobacterium Acaryochloris with a unique pigment content and lifestyle.</title>
        <authorList>
            <person name="Partensky F."/>
            <person name="Six C."/>
            <person name="Ratin M."/>
            <person name="Garczarek L."/>
            <person name="Vaulot D."/>
            <person name="Probert I."/>
            <person name="Calteau A."/>
            <person name="Gourvil P."/>
            <person name="Marie D."/>
            <person name="Grebert T."/>
            <person name="Bouchier C."/>
            <person name="Le Panse S."/>
            <person name="Gachenot M."/>
            <person name="Rodriguez F."/>
            <person name="Garrido J.L."/>
        </authorList>
    </citation>
    <scope>NUCLEOTIDE SEQUENCE [LARGE SCALE GENOMIC DNA]</scope>
    <source>
        <strain evidence="6 7">RCC1774</strain>
    </source>
</reference>
<proteinExistence type="predicted"/>